<evidence type="ECO:0000313" key="10">
    <source>
        <dbReference type="EMBL" id="CAB3361154.1"/>
    </source>
</evidence>
<evidence type="ECO:0000256" key="2">
    <source>
        <dbReference type="ARBA" id="ARBA00022670"/>
    </source>
</evidence>
<dbReference type="InterPro" id="IPR013201">
    <property type="entry name" value="Prot_inhib_I29"/>
</dbReference>
<protein>
    <recommendedName>
        <fullName evidence="12">Peptidase C1A papain C-terminal domain-containing protein</fullName>
    </recommendedName>
</protein>
<feature type="signal peptide" evidence="7">
    <location>
        <begin position="1"/>
        <end position="19"/>
    </location>
</feature>
<sequence length="579" mass="64919">MKPTVLLIAGFALIAIGEGAVTHETVAKVKEAPAFSSQYSAKGTLYIPYAEIREPFMAWYDEEAGNSRIDYYGGIIILSKSTLAFNLHDLTVFAGVVKTYQLSKEGPAGVSRKLAPVTTETQLNQEMCLEVEGDSESNKVDTQSILPDLTGFECIGEDMVSGHTTEKWRLVVTNGDKVNKYTMWIRYKKNPQDPTKSIALPIRYEMRGFNSLLGSHYDHYYLEYDWYSYEAPAASVFQLPENMTCTSFPGPGDKHIYTFNPMREFMQNYETHVNDAFEQFKQTHNKQYQDPSEHGKRKDIFRQNLRYIHSTNRAGLPYKLAVNHMADKSELEMKAFRGRQYSEGYNGGSAFPYDTPEMHKVPDSMDWRIFGAVTPVKDQSVCGSCWSFGTTGAIEGAYFVKYGHLIRVSQQALIDCSWGYGNNGCDGGEDFRSYNWMMKHGGIPTEEEYGPYLGQDGYCHVDNVTVTATIKGFVNVTSGSVAALKLALSKHGPISVAIDASHKTFSFYSNGVYFEPKCGSSSFDLDHAVLLVGYGTLNGKDYWLIKNSWSNYWGNDGYILMAQKDNNCGVLTAPTYVVM</sequence>
<gene>
    <name evidence="10" type="ORF">CLODIP_2_CD11425</name>
</gene>
<organism evidence="10 11">
    <name type="scientific">Cloeon dipterum</name>
    <dbReference type="NCBI Taxonomy" id="197152"/>
    <lineage>
        <taxon>Eukaryota</taxon>
        <taxon>Metazoa</taxon>
        <taxon>Ecdysozoa</taxon>
        <taxon>Arthropoda</taxon>
        <taxon>Hexapoda</taxon>
        <taxon>Insecta</taxon>
        <taxon>Pterygota</taxon>
        <taxon>Palaeoptera</taxon>
        <taxon>Ephemeroptera</taxon>
        <taxon>Pisciforma</taxon>
        <taxon>Baetidae</taxon>
        <taxon>Cloeon</taxon>
    </lineage>
</organism>
<evidence type="ECO:0000256" key="6">
    <source>
        <dbReference type="ARBA" id="ARBA00023157"/>
    </source>
</evidence>
<dbReference type="Proteomes" id="UP000494165">
    <property type="component" value="Unassembled WGS sequence"/>
</dbReference>
<dbReference type="OrthoDB" id="65740at2759"/>
<accession>A0A8S1BQK1</accession>
<evidence type="ECO:0008006" key="12">
    <source>
        <dbReference type="Google" id="ProtNLM"/>
    </source>
</evidence>
<evidence type="ECO:0000313" key="11">
    <source>
        <dbReference type="Proteomes" id="UP000494165"/>
    </source>
</evidence>
<dbReference type="SMART" id="SM00645">
    <property type="entry name" value="Pept_C1"/>
    <property type="match status" value="1"/>
</dbReference>
<dbReference type="PROSITE" id="PS00139">
    <property type="entry name" value="THIOL_PROTEASE_CYS"/>
    <property type="match status" value="1"/>
</dbReference>
<keyword evidence="6" id="KW-1015">Disulfide bond</keyword>
<keyword evidence="2" id="KW-0645">Protease</keyword>
<dbReference type="CDD" id="cd02248">
    <property type="entry name" value="Peptidase_C1A"/>
    <property type="match status" value="1"/>
</dbReference>
<dbReference type="PROSITE" id="PS00639">
    <property type="entry name" value="THIOL_PROTEASE_HIS"/>
    <property type="match status" value="1"/>
</dbReference>
<dbReference type="GO" id="GO:0006508">
    <property type="term" value="P:proteolysis"/>
    <property type="evidence" value="ECO:0007669"/>
    <property type="project" value="UniProtKB-KW"/>
</dbReference>
<dbReference type="InterPro" id="IPR000169">
    <property type="entry name" value="Pept_cys_AS"/>
</dbReference>
<keyword evidence="3" id="KW-0378">Hydrolase</keyword>
<dbReference type="EMBL" id="CADEPI010000005">
    <property type="protein sequence ID" value="CAB3361154.1"/>
    <property type="molecule type" value="Genomic_DNA"/>
</dbReference>
<evidence type="ECO:0000256" key="7">
    <source>
        <dbReference type="SAM" id="SignalP"/>
    </source>
</evidence>
<dbReference type="SMART" id="SM00848">
    <property type="entry name" value="Inhibitor_I29"/>
    <property type="match status" value="1"/>
</dbReference>
<dbReference type="InterPro" id="IPR039417">
    <property type="entry name" value="Peptidase_C1A_papain-like"/>
</dbReference>
<evidence type="ECO:0000256" key="5">
    <source>
        <dbReference type="ARBA" id="ARBA00023145"/>
    </source>
</evidence>
<name>A0A8S1BQK1_9INSE</name>
<dbReference type="Pfam" id="PF08246">
    <property type="entry name" value="Inhibitor_I29"/>
    <property type="match status" value="1"/>
</dbReference>
<dbReference type="PANTHER" id="PTHR12411">
    <property type="entry name" value="CYSTEINE PROTEASE FAMILY C1-RELATED"/>
    <property type="match status" value="1"/>
</dbReference>
<keyword evidence="11" id="KW-1185">Reference proteome</keyword>
<dbReference type="InterPro" id="IPR025661">
    <property type="entry name" value="Pept_asp_AS"/>
</dbReference>
<keyword evidence="4" id="KW-0788">Thiol protease</keyword>
<evidence type="ECO:0000259" key="8">
    <source>
        <dbReference type="SMART" id="SM00645"/>
    </source>
</evidence>
<dbReference type="Gene3D" id="3.90.70.10">
    <property type="entry name" value="Cysteine proteinases"/>
    <property type="match status" value="1"/>
</dbReference>
<comment type="similarity">
    <text evidence="1">Belongs to the peptidase C1 family.</text>
</comment>
<feature type="chain" id="PRO_5035883775" description="Peptidase C1A papain C-terminal domain-containing protein" evidence="7">
    <location>
        <begin position="20"/>
        <end position="579"/>
    </location>
</feature>
<dbReference type="PRINTS" id="PR00705">
    <property type="entry name" value="PAPAIN"/>
</dbReference>
<dbReference type="InterPro" id="IPR000668">
    <property type="entry name" value="Peptidase_C1A_C"/>
</dbReference>
<dbReference type="GO" id="GO:0008234">
    <property type="term" value="F:cysteine-type peptidase activity"/>
    <property type="evidence" value="ECO:0007669"/>
    <property type="project" value="UniProtKB-KW"/>
</dbReference>
<dbReference type="Pfam" id="PF00112">
    <property type="entry name" value="Peptidase_C1"/>
    <property type="match status" value="1"/>
</dbReference>
<keyword evidence="7" id="KW-0732">Signal</keyword>
<dbReference type="InterPro" id="IPR038765">
    <property type="entry name" value="Papain-like_cys_pep_sf"/>
</dbReference>
<proteinExistence type="inferred from homology"/>
<reference evidence="10 11" key="1">
    <citation type="submission" date="2020-04" db="EMBL/GenBank/DDBJ databases">
        <authorList>
            <person name="Alioto T."/>
            <person name="Alioto T."/>
            <person name="Gomez Garrido J."/>
        </authorList>
    </citation>
    <scope>NUCLEOTIDE SEQUENCE [LARGE SCALE GENOMIC DNA]</scope>
</reference>
<dbReference type="InterPro" id="IPR025660">
    <property type="entry name" value="Pept_his_AS"/>
</dbReference>
<keyword evidence="5" id="KW-0865">Zymogen</keyword>
<feature type="domain" description="Cathepsin propeptide inhibitor" evidence="9">
    <location>
        <begin position="277"/>
        <end position="333"/>
    </location>
</feature>
<dbReference type="AlphaFoldDB" id="A0A8S1BQK1"/>
<evidence type="ECO:0000256" key="1">
    <source>
        <dbReference type="ARBA" id="ARBA00008455"/>
    </source>
</evidence>
<evidence type="ECO:0000256" key="3">
    <source>
        <dbReference type="ARBA" id="ARBA00022801"/>
    </source>
</evidence>
<comment type="caution">
    <text evidence="10">The sequence shown here is derived from an EMBL/GenBank/DDBJ whole genome shotgun (WGS) entry which is preliminary data.</text>
</comment>
<evidence type="ECO:0000256" key="4">
    <source>
        <dbReference type="ARBA" id="ARBA00022807"/>
    </source>
</evidence>
<dbReference type="PROSITE" id="PS00640">
    <property type="entry name" value="THIOL_PROTEASE_ASN"/>
    <property type="match status" value="1"/>
</dbReference>
<dbReference type="SUPFAM" id="SSF54001">
    <property type="entry name" value="Cysteine proteinases"/>
    <property type="match status" value="1"/>
</dbReference>
<dbReference type="FunFam" id="3.90.70.10:FF:000087">
    <property type="entry name" value="Counting factor associated protein D"/>
    <property type="match status" value="1"/>
</dbReference>
<evidence type="ECO:0000259" key="9">
    <source>
        <dbReference type="SMART" id="SM00848"/>
    </source>
</evidence>
<feature type="domain" description="Peptidase C1A papain C-terminal" evidence="8">
    <location>
        <begin position="361"/>
        <end position="578"/>
    </location>
</feature>
<dbReference type="InterPro" id="IPR013128">
    <property type="entry name" value="Peptidase_C1A"/>
</dbReference>